<feature type="chain" id="PRO_5046100658" evidence="1">
    <location>
        <begin position="21"/>
        <end position="177"/>
    </location>
</feature>
<evidence type="ECO:0000256" key="1">
    <source>
        <dbReference type="SAM" id="SignalP"/>
    </source>
</evidence>
<name>A0ABN7RYW8_OIKDI</name>
<protein>
    <submittedName>
        <fullName evidence="2">Oidioi.mRNA.OKI2018_I69.PAR.g12041.t1.cds</fullName>
    </submittedName>
</protein>
<gene>
    <name evidence="2" type="ORF">OKIOD_LOCUS3599</name>
</gene>
<organism evidence="2 3">
    <name type="scientific">Oikopleura dioica</name>
    <name type="common">Tunicate</name>
    <dbReference type="NCBI Taxonomy" id="34765"/>
    <lineage>
        <taxon>Eukaryota</taxon>
        <taxon>Metazoa</taxon>
        <taxon>Chordata</taxon>
        <taxon>Tunicata</taxon>
        <taxon>Appendicularia</taxon>
        <taxon>Copelata</taxon>
        <taxon>Oikopleuridae</taxon>
        <taxon>Oikopleura</taxon>
    </lineage>
</organism>
<reference evidence="2 3" key="1">
    <citation type="submission" date="2021-04" db="EMBL/GenBank/DDBJ databases">
        <authorList>
            <person name="Bliznina A."/>
        </authorList>
    </citation>
    <scope>NUCLEOTIDE SEQUENCE [LARGE SCALE GENOMIC DNA]</scope>
</reference>
<proteinExistence type="predicted"/>
<evidence type="ECO:0000313" key="2">
    <source>
        <dbReference type="EMBL" id="CAG5088994.1"/>
    </source>
</evidence>
<evidence type="ECO:0000313" key="3">
    <source>
        <dbReference type="Proteomes" id="UP001158576"/>
    </source>
</evidence>
<keyword evidence="3" id="KW-1185">Reference proteome</keyword>
<feature type="signal peptide" evidence="1">
    <location>
        <begin position="1"/>
        <end position="20"/>
    </location>
</feature>
<dbReference type="Proteomes" id="UP001158576">
    <property type="component" value="Chromosome PAR"/>
</dbReference>
<accession>A0ABN7RYW8</accession>
<dbReference type="EMBL" id="OU015568">
    <property type="protein sequence ID" value="CAG5088994.1"/>
    <property type="molecule type" value="Genomic_DNA"/>
</dbReference>
<keyword evidence="1" id="KW-0732">Signal</keyword>
<sequence length="177" mass="19165">MKVLPTLFAFSLGLDDISLSVLIQSTVNRCATLGTSKEACVANVRTQIVSTYYIPTTCSFAENWTTVGKNSKWWGKTEGYGIIGCGDITNAEIDQGVFDSYANNGYINCWAAGSGQKYNDCVVEELEKGAPWICPGTRTAHFLVAEPGTDMYWDGHGGGYSGTKYFDTVGYCVGIDI</sequence>